<dbReference type="eggNOG" id="COG4928">
    <property type="taxonomic scope" value="Bacteria"/>
</dbReference>
<dbReference type="OrthoDB" id="88903at2"/>
<dbReference type="RefSeq" id="WP_020885548.1">
    <property type="nucleotide sequence ID" value="NZ_ATHI01000001.1"/>
</dbReference>
<keyword evidence="2" id="KW-1185">Reference proteome</keyword>
<sequence length="557" mass="63556">MSLEQIKKRLNSFLASDTPEVIAIKGPWGIGKTFAWNRILKDAKKRGGIKLGKYAYVSLFGIDSIKDIKLSIFENSVGGGLIGESPTITTLESNAISTIGSYGRKCLSHVFGTGFFKQYVYDYPSAAFLSVNKCIVCIDDLERRGSPLRDRDVYGLVSLLKEQRECKVVLIFNETELKECEYEKFREKILDSEILFDPTTAELAEIAYPSSGDIYDYLKEAAIDLGVKNIRILKIAEKFVRDIESLLSHCKKSVLRNIVRKILLYVQCNYKSDDSYPDLEFALNMNHRAARFLDKDGVDDKYNEWNRLLSRYEFGGLGDLDLALASFVSKGWVDEFEMKRHASSIDRYEEINSRMESYQNAWNAYHNSFDNNTREIVNAMFHGCADNIDIISVDQLGQGISLLRQLGEEEKADFLIDTYIKSQRSKIEGFNPGDSFFRRELDGKFLAAIQDVRSSRLDERSLEDVLEKIVNDKGFGESEKEYLLRLSEDEYYSFFKSYSGEKLYFYVKACLMYKGFVDAPDEGGPTGSKIENALKRIAKESKINRLRVQGLGVKLDE</sequence>
<reference evidence="1 2" key="1">
    <citation type="journal article" date="2013" name="Genome Announc.">
        <title>Draft genome sequences for three mercury-methylating, sulfate-reducing bacteria.</title>
        <authorList>
            <person name="Brown S.D."/>
            <person name="Hurt R.A.Jr."/>
            <person name="Gilmour C.C."/>
            <person name="Elias D.A."/>
        </authorList>
    </citation>
    <scope>NUCLEOTIDE SEQUENCE [LARGE SCALE GENOMIC DNA]</scope>
    <source>
        <strain evidence="1 2">DSM 16529</strain>
    </source>
</reference>
<dbReference type="Gene3D" id="3.40.50.300">
    <property type="entry name" value="P-loop containing nucleotide triphosphate hydrolases"/>
    <property type="match status" value="1"/>
</dbReference>
<protein>
    <recommendedName>
        <fullName evidence="3">KAP P-loop domain protein</fullName>
    </recommendedName>
</protein>
<dbReference type="InterPro" id="IPR027417">
    <property type="entry name" value="P-loop_NTPase"/>
</dbReference>
<dbReference type="EMBL" id="ATHI01000001">
    <property type="protein sequence ID" value="EPR36134.1"/>
    <property type="molecule type" value="Genomic_DNA"/>
</dbReference>
<dbReference type="AlphaFoldDB" id="S7UQ11"/>
<dbReference type="Proteomes" id="UP000014975">
    <property type="component" value="Unassembled WGS sequence"/>
</dbReference>
<dbReference type="PATRIC" id="fig|1121439.3.peg.44"/>
<organism evidence="1 2">
    <name type="scientific">Alkalidesulfovibrio alkalitolerans DSM 16529</name>
    <dbReference type="NCBI Taxonomy" id="1121439"/>
    <lineage>
        <taxon>Bacteria</taxon>
        <taxon>Pseudomonadati</taxon>
        <taxon>Thermodesulfobacteriota</taxon>
        <taxon>Desulfovibrionia</taxon>
        <taxon>Desulfovibrionales</taxon>
        <taxon>Desulfovibrionaceae</taxon>
        <taxon>Alkalidesulfovibrio</taxon>
    </lineage>
</organism>
<proteinExistence type="predicted"/>
<accession>S7UQ11</accession>
<gene>
    <name evidence="1" type="ORF">dsat_1662</name>
</gene>
<evidence type="ECO:0000313" key="2">
    <source>
        <dbReference type="Proteomes" id="UP000014975"/>
    </source>
</evidence>
<evidence type="ECO:0000313" key="1">
    <source>
        <dbReference type="EMBL" id="EPR36134.1"/>
    </source>
</evidence>
<dbReference type="SUPFAM" id="SSF52540">
    <property type="entry name" value="P-loop containing nucleoside triphosphate hydrolases"/>
    <property type="match status" value="1"/>
</dbReference>
<name>S7UQ11_9BACT</name>
<evidence type="ECO:0008006" key="3">
    <source>
        <dbReference type="Google" id="ProtNLM"/>
    </source>
</evidence>
<comment type="caution">
    <text evidence="1">The sequence shown here is derived from an EMBL/GenBank/DDBJ whole genome shotgun (WGS) entry which is preliminary data.</text>
</comment>